<evidence type="ECO:0008006" key="5">
    <source>
        <dbReference type="Google" id="ProtNLM"/>
    </source>
</evidence>
<name>A0A1R3RUQ6_ASPC5</name>
<keyword evidence="4" id="KW-1185">Reference proteome</keyword>
<evidence type="ECO:0000256" key="1">
    <source>
        <dbReference type="SAM" id="Coils"/>
    </source>
</evidence>
<feature type="region of interest" description="Disordered" evidence="2">
    <location>
        <begin position="659"/>
        <end position="688"/>
    </location>
</feature>
<feature type="coiled-coil region" evidence="1">
    <location>
        <begin position="11"/>
        <end position="41"/>
    </location>
</feature>
<dbReference type="EMBL" id="KV907496">
    <property type="protein sequence ID" value="OOF98182.1"/>
    <property type="molecule type" value="Genomic_DNA"/>
</dbReference>
<dbReference type="OrthoDB" id="2156052at2759"/>
<dbReference type="Gene3D" id="1.10.510.10">
    <property type="entry name" value="Transferase(Phosphotransferase) domain 1"/>
    <property type="match status" value="1"/>
</dbReference>
<evidence type="ECO:0000313" key="3">
    <source>
        <dbReference type="EMBL" id="OOF98182.1"/>
    </source>
</evidence>
<dbReference type="Proteomes" id="UP000188318">
    <property type="component" value="Unassembled WGS sequence"/>
</dbReference>
<sequence>MERSPTKGELLALLQEATSRAEQERLRAEQATSRAEQAETHIQNLTFAEYLQGIHNFISKPLTIETDLSLTTKGPTTSPIGRICPDYLEPFDFRKIYQDLFDEIYQMFQSPIPKRLFPPLIVLEDRGRQACDRALASEEDLMRHQQAEVETPVKEIIDKLREIAPDRFPLGGSITIENHSNTITEDPETEKSARPTTDRNCVYHRSDDVRSLLYMIEYKAGHKLTDAFLRAGLRPMNMLEEVVRQIKVPTDADEKLRYQATYLSCAALTQHFQDMIKAGCEWGCVSNGHMKVILRIPEDRPETLQYSLLEPSRDAEPNSEDGLGFRYPYTAVGCMLGLTIIASRSMKRNQAWRNHATNTLSRWEVDFEHFLRSIPESERKASPPGSAYRGPKYPINPRSPYLTRQRRLILDGAPSLEPNRSPSPDSSDNDIRRKHILSSPIEDRGKRQRKAAGQTFNHIFCTQSCLHGLSSQSEFDDNCPNVHLHQKHSSDHRHPLSRSALVECIQHQLDRDIDSCYPLGQEGLHGSIFVITLQSHGYTLIGKGTEYLSTLEGSIYEKLESVQGLAVPVYLGDINLRNVYYLDSGREIIHMSLMAWGGETLEQADYISLGREIEYTQNEVQNLGVLHLDLHMPNMLWNAEVNRVMFIDFSRVKIIEKNRKRKRSTSPSPDESKRVDAHHPSWTISQEG</sequence>
<dbReference type="InterPro" id="IPR011009">
    <property type="entry name" value="Kinase-like_dom_sf"/>
</dbReference>
<proteinExistence type="predicted"/>
<dbReference type="STRING" id="602072.A0A1R3RUQ6"/>
<gene>
    <name evidence="3" type="ORF">ASPCADRAFT_164521</name>
</gene>
<protein>
    <recommendedName>
        <fullName evidence="5">Protein kinase domain-containing protein</fullName>
    </recommendedName>
</protein>
<dbReference type="SUPFAM" id="SSF56112">
    <property type="entry name" value="Protein kinase-like (PK-like)"/>
    <property type="match status" value="1"/>
</dbReference>
<organism evidence="3 4">
    <name type="scientific">Aspergillus carbonarius (strain ITEM 5010)</name>
    <dbReference type="NCBI Taxonomy" id="602072"/>
    <lineage>
        <taxon>Eukaryota</taxon>
        <taxon>Fungi</taxon>
        <taxon>Dikarya</taxon>
        <taxon>Ascomycota</taxon>
        <taxon>Pezizomycotina</taxon>
        <taxon>Eurotiomycetes</taxon>
        <taxon>Eurotiomycetidae</taxon>
        <taxon>Eurotiales</taxon>
        <taxon>Aspergillaceae</taxon>
        <taxon>Aspergillus</taxon>
        <taxon>Aspergillus subgen. Circumdati</taxon>
    </lineage>
</organism>
<dbReference type="AlphaFoldDB" id="A0A1R3RUQ6"/>
<reference evidence="4" key="1">
    <citation type="journal article" date="2017" name="Genome Biol.">
        <title>Comparative genomics reveals high biological diversity and specific adaptations in the industrially and medically important fungal genus Aspergillus.</title>
        <authorList>
            <person name="de Vries R.P."/>
            <person name="Riley R."/>
            <person name="Wiebenga A."/>
            <person name="Aguilar-Osorio G."/>
            <person name="Amillis S."/>
            <person name="Uchima C.A."/>
            <person name="Anderluh G."/>
            <person name="Asadollahi M."/>
            <person name="Askin M."/>
            <person name="Barry K."/>
            <person name="Battaglia E."/>
            <person name="Bayram O."/>
            <person name="Benocci T."/>
            <person name="Braus-Stromeyer S.A."/>
            <person name="Caldana C."/>
            <person name="Canovas D."/>
            <person name="Cerqueira G.C."/>
            <person name="Chen F."/>
            <person name="Chen W."/>
            <person name="Choi C."/>
            <person name="Clum A."/>
            <person name="Dos Santos R.A."/>
            <person name="Damasio A.R."/>
            <person name="Diallinas G."/>
            <person name="Emri T."/>
            <person name="Fekete E."/>
            <person name="Flipphi M."/>
            <person name="Freyberg S."/>
            <person name="Gallo A."/>
            <person name="Gournas C."/>
            <person name="Habgood R."/>
            <person name="Hainaut M."/>
            <person name="Harispe M.L."/>
            <person name="Henrissat B."/>
            <person name="Hilden K.S."/>
            <person name="Hope R."/>
            <person name="Hossain A."/>
            <person name="Karabika E."/>
            <person name="Karaffa L."/>
            <person name="Karanyi Z."/>
            <person name="Krasevec N."/>
            <person name="Kuo A."/>
            <person name="Kusch H."/>
            <person name="LaButti K."/>
            <person name="Lagendijk E.L."/>
            <person name="Lapidus A."/>
            <person name="Levasseur A."/>
            <person name="Lindquist E."/>
            <person name="Lipzen A."/>
            <person name="Logrieco A.F."/>
            <person name="MacCabe A."/>
            <person name="Maekelae M.R."/>
            <person name="Malavazi I."/>
            <person name="Melin P."/>
            <person name="Meyer V."/>
            <person name="Mielnichuk N."/>
            <person name="Miskei M."/>
            <person name="Molnar A.P."/>
            <person name="Mule G."/>
            <person name="Ngan C.Y."/>
            <person name="Orejas M."/>
            <person name="Orosz E."/>
            <person name="Ouedraogo J.P."/>
            <person name="Overkamp K.M."/>
            <person name="Park H.-S."/>
            <person name="Perrone G."/>
            <person name="Piumi F."/>
            <person name="Punt P.J."/>
            <person name="Ram A.F."/>
            <person name="Ramon A."/>
            <person name="Rauscher S."/>
            <person name="Record E."/>
            <person name="Riano-Pachon D.M."/>
            <person name="Robert V."/>
            <person name="Roehrig J."/>
            <person name="Ruller R."/>
            <person name="Salamov A."/>
            <person name="Salih N.S."/>
            <person name="Samson R.A."/>
            <person name="Sandor E."/>
            <person name="Sanguinetti M."/>
            <person name="Schuetze T."/>
            <person name="Sepcic K."/>
            <person name="Shelest E."/>
            <person name="Sherlock G."/>
            <person name="Sophianopoulou V."/>
            <person name="Squina F.M."/>
            <person name="Sun H."/>
            <person name="Susca A."/>
            <person name="Todd R.B."/>
            <person name="Tsang A."/>
            <person name="Unkles S.E."/>
            <person name="van de Wiele N."/>
            <person name="van Rossen-Uffink D."/>
            <person name="Oliveira J.V."/>
            <person name="Vesth T.C."/>
            <person name="Visser J."/>
            <person name="Yu J.-H."/>
            <person name="Zhou M."/>
            <person name="Andersen M.R."/>
            <person name="Archer D.B."/>
            <person name="Baker S.E."/>
            <person name="Benoit I."/>
            <person name="Brakhage A.A."/>
            <person name="Braus G.H."/>
            <person name="Fischer R."/>
            <person name="Frisvad J.C."/>
            <person name="Goldman G.H."/>
            <person name="Houbraken J."/>
            <person name="Oakley B."/>
            <person name="Pocsi I."/>
            <person name="Scazzocchio C."/>
            <person name="Seiboth B."/>
            <person name="vanKuyk P.A."/>
            <person name="Wortman J."/>
            <person name="Dyer P.S."/>
            <person name="Grigoriev I.V."/>
        </authorList>
    </citation>
    <scope>NUCLEOTIDE SEQUENCE [LARGE SCALE GENOMIC DNA]</scope>
    <source>
        <strain evidence="4">ITEM 5010</strain>
    </source>
</reference>
<accession>A0A1R3RUQ6</accession>
<feature type="region of interest" description="Disordered" evidence="2">
    <location>
        <begin position="376"/>
        <end position="449"/>
    </location>
</feature>
<dbReference type="OMA" id="LIACHIY"/>
<dbReference type="VEuPathDB" id="FungiDB:ASPCADRAFT_164521"/>
<feature type="compositionally biased region" description="Basic and acidic residues" evidence="2">
    <location>
        <begin position="670"/>
        <end position="679"/>
    </location>
</feature>
<evidence type="ECO:0000256" key="2">
    <source>
        <dbReference type="SAM" id="MobiDB-lite"/>
    </source>
</evidence>
<evidence type="ECO:0000313" key="4">
    <source>
        <dbReference type="Proteomes" id="UP000188318"/>
    </source>
</evidence>
<keyword evidence="1" id="KW-0175">Coiled coil</keyword>